<dbReference type="InterPro" id="IPR014043">
    <property type="entry name" value="Acyl_transferase_dom"/>
</dbReference>
<keyword evidence="1" id="KW-0596">Phosphopantetheine</keyword>
<dbReference type="InterPro" id="IPR042104">
    <property type="entry name" value="PKS_dehydratase_sf"/>
</dbReference>
<organism evidence="6 7">
    <name type="scientific">Longispora fulva</name>
    <dbReference type="NCBI Taxonomy" id="619741"/>
    <lineage>
        <taxon>Bacteria</taxon>
        <taxon>Bacillati</taxon>
        <taxon>Actinomycetota</taxon>
        <taxon>Actinomycetes</taxon>
        <taxon>Micromonosporales</taxon>
        <taxon>Micromonosporaceae</taxon>
        <taxon>Longispora</taxon>
    </lineage>
</organism>
<dbReference type="InterPro" id="IPR049551">
    <property type="entry name" value="PKS_DH_C"/>
</dbReference>
<feature type="region of interest" description="Disordered" evidence="4">
    <location>
        <begin position="853"/>
        <end position="899"/>
    </location>
</feature>
<dbReference type="SUPFAM" id="SSF53901">
    <property type="entry name" value="Thiolase-like"/>
    <property type="match status" value="1"/>
</dbReference>
<feature type="region of interest" description="Disordered" evidence="4">
    <location>
        <begin position="1043"/>
        <end position="1062"/>
    </location>
</feature>
<evidence type="ECO:0000313" key="6">
    <source>
        <dbReference type="EMBL" id="MBG6136381.1"/>
    </source>
</evidence>
<dbReference type="Gene3D" id="3.90.470.20">
    <property type="entry name" value="4'-phosphopantetheinyl transferase domain"/>
    <property type="match status" value="1"/>
</dbReference>
<keyword evidence="2" id="KW-0597">Phosphoprotein</keyword>
<name>A0A8J7GSR2_9ACTN</name>
<dbReference type="InterPro" id="IPR014030">
    <property type="entry name" value="Ketoacyl_synth_N"/>
</dbReference>
<dbReference type="Gene3D" id="3.30.70.250">
    <property type="entry name" value="Malonyl-CoA ACP transacylase, ACP-binding"/>
    <property type="match status" value="1"/>
</dbReference>
<dbReference type="GO" id="GO:0006633">
    <property type="term" value="P:fatty acid biosynthetic process"/>
    <property type="evidence" value="ECO:0007669"/>
    <property type="project" value="InterPro"/>
</dbReference>
<dbReference type="InterPro" id="IPR018201">
    <property type="entry name" value="Ketoacyl_synth_AS"/>
</dbReference>
<dbReference type="GO" id="GO:0004315">
    <property type="term" value="F:3-oxoacyl-[acyl-carrier-protein] synthase activity"/>
    <property type="evidence" value="ECO:0007669"/>
    <property type="project" value="InterPro"/>
</dbReference>
<evidence type="ECO:0000256" key="2">
    <source>
        <dbReference type="ARBA" id="ARBA00022553"/>
    </source>
</evidence>
<dbReference type="InterPro" id="IPR016036">
    <property type="entry name" value="Malonyl_transacylase_ACP-bd"/>
</dbReference>
<dbReference type="InterPro" id="IPR020841">
    <property type="entry name" value="PKS_Beta-ketoAc_synthase_dom"/>
</dbReference>
<dbReference type="RefSeq" id="WP_197003367.1">
    <property type="nucleotide sequence ID" value="NZ_BONS01000040.1"/>
</dbReference>
<dbReference type="Pfam" id="PF02801">
    <property type="entry name" value="Ketoacyl-synt_C"/>
    <property type="match status" value="1"/>
</dbReference>
<dbReference type="Proteomes" id="UP000622552">
    <property type="component" value="Unassembled WGS sequence"/>
</dbReference>
<evidence type="ECO:0000256" key="4">
    <source>
        <dbReference type="SAM" id="MobiDB-lite"/>
    </source>
</evidence>
<evidence type="ECO:0000313" key="7">
    <source>
        <dbReference type="Proteomes" id="UP000622552"/>
    </source>
</evidence>
<dbReference type="SUPFAM" id="SSF56214">
    <property type="entry name" value="4'-phosphopantetheinyl transferase"/>
    <property type="match status" value="1"/>
</dbReference>
<dbReference type="InterPro" id="IPR037143">
    <property type="entry name" value="4-PPantetheinyl_Trfase_dom_sf"/>
</dbReference>
<dbReference type="Pfam" id="PF00698">
    <property type="entry name" value="Acyl_transf_1"/>
    <property type="match status" value="1"/>
</dbReference>
<dbReference type="EMBL" id="JADOUF010000001">
    <property type="protein sequence ID" value="MBG6136381.1"/>
    <property type="molecule type" value="Genomic_DNA"/>
</dbReference>
<dbReference type="PANTHER" id="PTHR43074">
    <property type="entry name" value="OMEGA-3 POLYUNSATURATED FATTY ACID SYNTHASE PFAB-RELATED"/>
    <property type="match status" value="1"/>
</dbReference>
<dbReference type="PROSITE" id="PS52004">
    <property type="entry name" value="KS3_2"/>
    <property type="match status" value="1"/>
</dbReference>
<dbReference type="PANTHER" id="PTHR43074:SF1">
    <property type="entry name" value="BETA-KETOACYL SYNTHASE FAMILY PROTEIN-RELATED"/>
    <property type="match status" value="1"/>
</dbReference>
<reference evidence="6" key="1">
    <citation type="submission" date="2020-11" db="EMBL/GenBank/DDBJ databases">
        <title>Sequencing the genomes of 1000 actinobacteria strains.</title>
        <authorList>
            <person name="Klenk H.-P."/>
        </authorList>
    </citation>
    <scope>NUCLEOTIDE SEQUENCE</scope>
    <source>
        <strain evidence="6">DSM 45356</strain>
    </source>
</reference>
<dbReference type="CDD" id="cd00833">
    <property type="entry name" value="PKS"/>
    <property type="match status" value="1"/>
</dbReference>
<proteinExistence type="predicted"/>
<sequence length="1422" mass="150464">MLTAAPVAVVGMACLFPGAGDLDAYWRNLTTGVDSVTDIHPDYDLPAEQFPGGRGGFVGALATVDAIGMGVMPAALPGTEPDQLIALHVATAALADAGGRIGDPERVAVILGRGGYVTAGIARIDVRTRVAHQLVVSLGELLPDLAPEALDRVRAAFLAELGPESRGSEIGVVPNLAASRIAHRLGLGGPAYTIDAACASSLLAVDHAVTELTTGRCDLVLAGGVHHGHDATLWSVFSRLGALSATGRIRPLHRDADGLLIGEGTGVVVLKRLTDARRDGDRVYAVIRGTGVASDAGAAGLMQPATSGQVLAVRRAWQAAGLDPTAPDAIGLLEAHGTATPAGDAAELATLRAVFGPGDPAVIGSVKSMIGHTMPAAGIAGLIKAALAVHHGVLPPTLHCDDPHPDLAGTRFHPIDAARPWQAAGPRRAAVNAFGFGGISAHVILEQHGTGPARVREHIHVLRLVADSPHRLAELLKAGVETTGSGPGCRLAIVEPTEDKKTTALRVLAAGRPWRGRHDIWFSPRPLLAGSGQLAFVYPGLESDLTARVDDVADRLGLPAPRLSTDNLALHGTSVVAVSRLLDTALRAQGIHPDALAGHSIGEWTAMVTAGMYSDTELDDVLGTLDPDTFEVPDVVFATIGRAAEQIAPRLTSGDVVMSHDNSPNQCVVCGPADQVRALLAELLDEGVFGQVLPFRSGFHTPYLRPYLDRIRRDGDRMTLRAPGTPIWSATTAAPYPADLDEVRALFSRHLVQTVRFRPLIESMYAAGIRAFVQVGPGQLSTLVEDVLRGRDHLAIAASSTRRTGLGQLARVAAALWAEGRHITGDLLTPRDTPGTRRMARLDLGGKVVSLGPHAPRLIEPTQPRTAGQPPGPATTARPASLATADESPGPATAAWSSAGRVAEPGVRADLRALLADTERAALDVLAAAHPSRPTDTVREMSLQTMPYLRDHAFFGVPDDWPDPYDGFPVVPATELVRQMMAAAEHTAPGQVAVAVHDARFDRWLAVEPPVDVTFQVRAEGASRLRVTVVGYAQAIVELADRYPHDPPAPSAPPPEAERTPRLTGRQMYDLRWMFHGPGYQGVSQIHAIGDRHIRGVLTTPDAPGGLLDSAGHLISYWTLESFERDSRLFPVGFGAITLHSAPPTPGEQVTCLARITDVTGAEVIGAAHLVRADGTVWARVDGWRMHRFASDDRIRAVERSAGTALLADRHDAGWYAVRESWPDLASRELMARSYLTRAEWADYERQPPRTKRNWLLGRLALKDAVRAHLLAAGHDTVFPAELETTEHAGQLTVTGRHGLALPELDVSAAHSPGLGVALVRPAAGGTGIAVTAVGSADLDPADRALLDGHDDPGWPARLDAARHAVARAEGCPADWCRVTSVRAEHADVRTPERVWSVGLTAQPAHIVAWTRTWAPTGKDAQ</sequence>
<evidence type="ECO:0000256" key="3">
    <source>
        <dbReference type="ARBA" id="ARBA00022679"/>
    </source>
</evidence>
<gene>
    <name evidence="6" type="ORF">IW245_002575</name>
</gene>
<dbReference type="PROSITE" id="PS00606">
    <property type="entry name" value="KS3_1"/>
    <property type="match status" value="1"/>
</dbReference>
<dbReference type="SUPFAM" id="SSF52151">
    <property type="entry name" value="FabD/lysophospholipase-like"/>
    <property type="match status" value="1"/>
</dbReference>
<dbReference type="InterPro" id="IPR052568">
    <property type="entry name" value="PKS-FAS_Synthase"/>
</dbReference>
<dbReference type="InterPro" id="IPR016035">
    <property type="entry name" value="Acyl_Trfase/lysoPLipase"/>
</dbReference>
<feature type="compositionally biased region" description="Pro residues" evidence="4">
    <location>
        <begin position="1046"/>
        <end position="1055"/>
    </location>
</feature>
<comment type="caution">
    <text evidence="6">The sequence shown here is derived from an EMBL/GenBank/DDBJ whole genome shotgun (WGS) entry which is preliminary data.</text>
</comment>
<keyword evidence="7" id="KW-1185">Reference proteome</keyword>
<evidence type="ECO:0000256" key="1">
    <source>
        <dbReference type="ARBA" id="ARBA00022450"/>
    </source>
</evidence>
<dbReference type="Gene3D" id="3.10.129.110">
    <property type="entry name" value="Polyketide synthase dehydratase"/>
    <property type="match status" value="1"/>
</dbReference>
<dbReference type="Pfam" id="PF00109">
    <property type="entry name" value="ketoacyl-synt"/>
    <property type="match status" value="1"/>
</dbReference>
<dbReference type="InterPro" id="IPR001227">
    <property type="entry name" value="Ac_transferase_dom_sf"/>
</dbReference>
<protein>
    <submittedName>
        <fullName evidence="6">Acyl transferase domain-containing protein</fullName>
    </submittedName>
</protein>
<dbReference type="SMART" id="SM00825">
    <property type="entry name" value="PKS_KS"/>
    <property type="match status" value="1"/>
</dbReference>
<dbReference type="Gene3D" id="3.40.47.10">
    <property type="match status" value="1"/>
</dbReference>
<accession>A0A8J7GSR2</accession>
<dbReference type="InterPro" id="IPR014031">
    <property type="entry name" value="Ketoacyl_synth_C"/>
</dbReference>
<dbReference type="GO" id="GO:0000287">
    <property type="term" value="F:magnesium ion binding"/>
    <property type="evidence" value="ECO:0007669"/>
    <property type="project" value="InterPro"/>
</dbReference>
<dbReference type="SMART" id="SM00827">
    <property type="entry name" value="PKS_AT"/>
    <property type="match status" value="1"/>
</dbReference>
<dbReference type="Gene3D" id="3.40.366.10">
    <property type="entry name" value="Malonyl-Coenzyme A Acyl Carrier Protein, domain 2"/>
    <property type="match status" value="1"/>
</dbReference>
<evidence type="ECO:0000259" key="5">
    <source>
        <dbReference type="PROSITE" id="PS52004"/>
    </source>
</evidence>
<dbReference type="SUPFAM" id="SSF55048">
    <property type="entry name" value="Probable ACP-binding domain of malonyl-CoA ACP transacylase"/>
    <property type="match status" value="1"/>
</dbReference>
<dbReference type="InterPro" id="IPR016039">
    <property type="entry name" value="Thiolase-like"/>
</dbReference>
<feature type="domain" description="Ketosynthase family 3 (KS3)" evidence="5">
    <location>
        <begin position="4"/>
        <end position="447"/>
    </location>
</feature>
<dbReference type="GO" id="GO:0008897">
    <property type="term" value="F:holo-[acyl-carrier-protein] synthase activity"/>
    <property type="evidence" value="ECO:0007669"/>
    <property type="project" value="InterPro"/>
</dbReference>
<keyword evidence="3 6" id="KW-0808">Transferase</keyword>
<dbReference type="Pfam" id="PF14765">
    <property type="entry name" value="PS-DH"/>
    <property type="match status" value="1"/>
</dbReference>